<feature type="domain" description="AAA+ ATPase" evidence="5">
    <location>
        <begin position="185"/>
        <end position="324"/>
    </location>
</feature>
<dbReference type="InterPro" id="IPR003593">
    <property type="entry name" value="AAA+_ATPase"/>
</dbReference>
<dbReference type="PANTHER" id="PTHR43392">
    <property type="entry name" value="AAA-TYPE ATPASE FAMILY PROTEIN / ANKYRIN REPEAT FAMILY PROTEIN"/>
    <property type="match status" value="1"/>
</dbReference>
<gene>
    <name evidence="6" type="ORF">A0U92_15205</name>
</gene>
<protein>
    <recommendedName>
        <fullName evidence="5">AAA+ ATPase domain-containing protein</fullName>
    </recommendedName>
</protein>
<dbReference type="GO" id="GO:0005524">
    <property type="term" value="F:ATP binding"/>
    <property type="evidence" value="ECO:0007669"/>
    <property type="project" value="UniProtKB-KW"/>
</dbReference>
<dbReference type="Pfam" id="PF17866">
    <property type="entry name" value="AAA_lid_6"/>
    <property type="match status" value="1"/>
</dbReference>
<keyword evidence="7" id="KW-1185">Reference proteome</keyword>
<keyword evidence="3" id="KW-0067">ATP-binding</keyword>
<sequence>MTANLIRVSAAVILILIALSWISSIFQSFAWIIGPALLAFAAYRLWQVMENGPPEATRYTERAMTFGRNKAKEMVDRYRQESEARFERERLLREQNAQAFKSSPPDDQPPIDQGTDNPSLLHPDVAPRPTPPPRKAAAFRKGPTAIEKLDNMIGLKAVKDEVHRLMRRLELEKEREKSGFKASVPSLHCVFLGNPGTGKTTVARLMGEILHDYGYLRRGHMVEADRSQLVGQYIGHTAPMVQEIVTRATDGVLFIDEAYTLAPKNAGNDFGAEAIDTLLKLMEDRRDRICVIVAGYTTEMERFLSANPGLKSRFTRTIEFPDYAVDELAQIYVGHATKEGFLLNESAASAVFPACQELIRQGGAHFGNGREVRTLWERTRESHAERVMALQTRNQEALHTIDAVDIEDAVKRGYHG</sequence>
<dbReference type="SUPFAM" id="SSF52540">
    <property type="entry name" value="P-loop containing nucleoside triphosphate hydrolases"/>
    <property type="match status" value="1"/>
</dbReference>
<evidence type="ECO:0000256" key="1">
    <source>
        <dbReference type="ARBA" id="ARBA00010378"/>
    </source>
</evidence>
<dbReference type="InterPro" id="IPR041627">
    <property type="entry name" value="AAA_lid_6"/>
</dbReference>
<dbReference type="PANTHER" id="PTHR43392:SF2">
    <property type="entry name" value="AAA-TYPE ATPASE FAMILY PROTEIN _ ANKYRIN REPEAT FAMILY PROTEIN"/>
    <property type="match status" value="1"/>
</dbReference>
<dbReference type="GO" id="GO:0016887">
    <property type="term" value="F:ATP hydrolysis activity"/>
    <property type="evidence" value="ECO:0007669"/>
    <property type="project" value="InterPro"/>
</dbReference>
<evidence type="ECO:0000313" key="7">
    <source>
        <dbReference type="Proteomes" id="UP000188937"/>
    </source>
</evidence>
<dbReference type="Proteomes" id="UP000188937">
    <property type="component" value="Chromosome"/>
</dbReference>
<dbReference type="InterPro" id="IPR003959">
    <property type="entry name" value="ATPase_AAA_core"/>
</dbReference>
<evidence type="ECO:0000256" key="2">
    <source>
        <dbReference type="ARBA" id="ARBA00022741"/>
    </source>
</evidence>
<comment type="similarity">
    <text evidence="1">Belongs to the CbxX/CfxQ family.</text>
</comment>
<name>A0A1U9KJI6_ACEAC</name>
<dbReference type="EMBL" id="CP014692">
    <property type="protein sequence ID" value="AQS85889.1"/>
    <property type="molecule type" value="Genomic_DNA"/>
</dbReference>
<dbReference type="OrthoDB" id="9806903at2"/>
<feature type="region of interest" description="Disordered" evidence="4">
    <location>
        <begin position="97"/>
        <end position="143"/>
    </location>
</feature>
<evidence type="ECO:0000256" key="4">
    <source>
        <dbReference type="SAM" id="MobiDB-lite"/>
    </source>
</evidence>
<dbReference type="InterPro" id="IPR000641">
    <property type="entry name" value="CbxX/CfxQ"/>
</dbReference>
<dbReference type="STRING" id="435.A0U92_15205"/>
<evidence type="ECO:0000256" key="3">
    <source>
        <dbReference type="ARBA" id="ARBA00022840"/>
    </source>
</evidence>
<dbReference type="FunFam" id="3.40.50.300:FF:000216">
    <property type="entry name" value="Type VII secretion ATPase EccA"/>
    <property type="match status" value="1"/>
</dbReference>
<reference evidence="6 7" key="1">
    <citation type="submission" date="2016-03" db="EMBL/GenBank/DDBJ databases">
        <title>Acetic acid bacteria sequencing.</title>
        <authorList>
            <person name="Brandt J."/>
            <person name="Jakob F."/>
            <person name="Vogel R.F."/>
        </authorList>
    </citation>
    <scope>NUCLEOTIDE SEQUENCE [LARGE SCALE GENOMIC DNA]</scope>
    <source>
        <strain evidence="6 7">TMW2.1153</strain>
    </source>
</reference>
<dbReference type="KEGG" id="aace:A0U92_15205"/>
<proteinExistence type="inferred from homology"/>
<dbReference type="InterPro" id="IPR027417">
    <property type="entry name" value="P-loop_NTPase"/>
</dbReference>
<dbReference type="Pfam" id="PF00004">
    <property type="entry name" value="AAA"/>
    <property type="match status" value="1"/>
</dbReference>
<evidence type="ECO:0000259" key="5">
    <source>
        <dbReference type="SMART" id="SM00382"/>
    </source>
</evidence>
<dbReference type="SMART" id="SM00382">
    <property type="entry name" value="AAA"/>
    <property type="match status" value="1"/>
</dbReference>
<evidence type="ECO:0000313" key="6">
    <source>
        <dbReference type="EMBL" id="AQS85889.1"/>
    </source>
</evidence>
<dbReference type="PRINTS" id="PR00819">
    <property type="entry name" value="CBXCFQXSUPER"/>
</dbReference>
<dbReference type="InterPro" id="IPR050773">
    <property type="entry name" value="CbxX/CfxQ_RuBisCO_ESX"/>
</dbReference>
<organism evidence="6 7">
    <name type="scientific">Acetobacter aceti</name>
    <dbReference type="NCBI Taxonomy" id="435"/>
    <lineage>
        <taxon>Bacteria</taxon>
        <taxon>Pseudomonadati</taxon>
        <taxon>Pseudomonadota</taxon>
        <taxon>Alphaproteobacteria</taxon>
        <taxon>Acetobacterales</taxon>
        <taxon>Acetobacteraceae</taxon>
        <taxon>Acetobacter</taxon>
        <taxon>Acetobacter subgen. Acetobacter</taxon>
    </lineage>
</organism>
<dbReference type="CDD" id="cd00009">
    <property type="entry name" value="AAA"/>
    <property type="match status" value="1"/>
</dbReference>
<dbReference type="AlphaFoldDB" id="A0A1U9KJI6"/>
<keyword evidence="2" id="KW-0547">Nucleotide-binding</keyword>
<dbReference type="RefSeq" id="WP_077813895.1">
    <property type="nucleotide sequence ID" value="NZ_CP014692.1"/>
</dbReference>
<dbReference type="Gene3D" id="3.40.50.300">
    <property type="entry name" value="P-loop containing nucleotide triphosphate hydrolases"/>
    <property type="match status" value="1"/>
</dbReference>
<dbReference type="Gene3D" id="1.10.8.60">
    <property type="match status" value="1"/>
</dbReference>
<accession>A0A1U9KJI6</accession>